<gene>
    <name evidence="5" type="ORF">AFI02nite_35370</name>
</gene>
<dbReference type="Proteomes" id="UP000321787">
    <property type="component" value="Unassembled WGS sequence"/>
</dbReference>
<dbReference type="PROSITE" id="PS51755">
    <property type="entry name" value="OMPR_PHOB"/>
    <property type="match status" value="1"/>
</dbReference>
<evidence type="ECO:0000313" key="6">
    <source>
        <dbReference type="Proteomes" id="UP000321787"/>
    </source>
</evidence>
<dbReference type="SUPFAM" id="SSF46894">
    <property type="entry name" value="C-terminal effector domain of the bipartite response regulators"/>
    <property type="match status" value="1"/>
</dbReference>
<dbReference type="AlphaFoldDB" id="A0A510UPX3"/>
<sequence>MSNKIKFHNFTLLINEKKIITKSNKEIKLNSVERNILSLLIQNPTVIFTKEEIHNHSWCKEIKCHSSVVPQAISLLRKKLSMHGLEPIETVKGKGYKAAHLVQDQSMGMYSALVLFLSIISILILEYPVSNLGNEKLTSFKFKKINNNIVTTSVSNKFDTSNLNLENNVKYFINNQNNFISISACKFKHNICIKVYNAIYFKKESTPIKMEDLISNVKFDNDMDILSLKDDKLTSLSAEIKLSSLNNKKYNGELFINFDLEKTNRNDYFSKKTTYIKESGYSGGFGYVSANKIIPIYNKNHHKYLIKKIDESSLLSPRFQFGMVKNSKMTYAYNLLSGSREKQSYSYSYSISKNISYYFNDEMNISYIAYKHT</sequence>
<organism evidence="5 6">
    <name type="scientific">Aliivibrio fischeri</name>
    <name type="common">Vibrio fischeri</name>
    <dbReference type="NCBI Taxonomy" id="668"/>
    <lineage>
        <taxon>Bacteria</taxon>
        <taxon>Pseudomonadati</taxon>
        <taxon>Pseudomonadota</taxon>
        <taxon>Gammaproteobacteria</taxon>
        <taxon>Vibrionales</taxon>
        <taxon>Vibrionaceae</taxon>
        <taxon>Aliivibrio</taxon>
    </lineage>
</organism>
<dbReference type="GO" id="GO:0003677">
    <property type="term" value="F:DNA binding"/>
    <property type="evidence" value="ECO:0007669"/>
    <property type="project" value="UniProtKB-UniRule"/>
</dbReference>
<comment type="caution">
    <text evidence="5">The sequence shown here is derived from an EMBL/GenBank/DDBJ whole genome shotgun (WGS) entry which is preliminary data.</text>
</comment>
<feature type="DNA-binding region" description="OmpR/PhoB-type" evidence="2">
    <location>
        <begin position="2"/>
        <end position="100"/>
    </location>
</feature>
<dbReference type="GO" id="GO:0000160">
    <property type="term" value="P:phosphorelay signal transduction system"/>
    <property type="evidence" value="ECO:0007669"/>
    <property type="project" value="InterPro"/>
</dbReference>
<accession>A0A510UPX3</accession>
<feature type="transmembrane region" description="Helical" evidence="3">
    <location>
        <begin position="107"/>
        <end position="125"/>
    </location>
</feature>
<keyword evidence="3" id="KW-1133">Transmembrane helix</keyword>
<evidence type="ECO:0000256" key="3">
    <source>
        <dbReference type="SAM" id="Phobius"/>
    </source>
</evidence>
<protein>
    <submittedName>
        <fullName evidence="5">Transcriptional regulator</fullName>
    </submittedName>
</protein>
<dbReference type="InterPro" id="IPR001867">
    <property type="entry name" value="OmpR/PhoB-type_DNA-bd"/>
</dbReference>
<evidence type="ECO:0000256" key="1">
    <source>
        <dbReference type="ARBA" id="ARBA00023125"/>
    </source>
</evidence>
<evidence type="ECO:0000259" key="4">
    <source>
        <dbReference type="PROSITE" id="PS51755"/>
    </source>
</evidence>
<feature type="domain" description="OmpR/PhoB-type" evidence="4">
    <location>
        <begin position="2"/>
        <end position="100"/>
    </location>
</feature>
<dbReference type="CDD" id="cd00383">
    <property type="entry name" value="trans_reg_C"/>
    <property type="match status" value="1"/>
</dbReference>
<dbReference type="Gene3D" id="1.10.10.10">
    <property type="entry name" value="Winged helix-like DNA-binding domain superfamily/Winged helix DNA-binding domain"/>
    <property type="match status" value="1"/>
</dbReference>
<dbReference type="InterPro" id="IPR036388">
    <property type="entry name" value="WH-like_DNA-bd_sf"/>
</dbReference>
<dbReference type="RefSeq" id="WP_146866050.1">
    <property type="nucleotide sequence ID" value="NZ_BJTZ01000031.1"/>
</dbReference>
<evidence type="ECO:0000313" key="5">
    <source>
        <dbReference type="EMBL" id="GEK15501.1"/>
    </source>
</evidence>
<dbReference type="InterPro" id="IPR016032">
    <property type="entry name" value="Sig_transdc_resp-reg_C-effctor"/>
</dbReference>
<keyword evidence="3" id="KW-0812">Transmembrane</keyword>
<evidence type="ECO:0000256" key="2">
    <source>
        <dbReference type="PROSITE-ProRule" id="PRU01091"/>
    </source>
</evidence>
<dbReference type="GO" id="GO:0006355">
    <property type="term" value="P:regulation of DNA-templated transcription"/>
    <property type="evidence" value="ECO:0007669"/>
    <property type="project" value="InterPro"/>
</dbReference>
<dbReference type="SMART" id="SM00862">
    <property type="entry name" value="Trans_reg_C"/>
    <property type="match status" value="1"/>
</dbReference>
<name>A0A510UPX3_ALIFS</name>
<dbReference type="EMBL" id="BJTZ01000031">
    <property type="protein sequence ID" value="GEK15501.1"/>
    <property type="molecule type" value="Genomic_DNA"/>
</dbReference>
<dbReference type="Pfam" id="PF00486">
    <property type="entry name" value="Trans_reg_C"/>
    <property type="match status" value="1"/>
</dbReference>
<proteinExistence type="predicted"/>
<reference evidence="5 6" key="1">
    <citation type="submission" date="2019-07" db="EMBL/GenBank/DDBJ databases">
        <title>Whole genome shotgun sequence of Aliivibrio fischeri NBRC 101058.</title>
        <authorList>
            <person name="Hosoyama A."/>
            <person name="Uohara A."/>
            <person name="Ohji S."/>
            <person name="Ichikawa N."/>
        </authorList>
    </citation>
    <scope>NUCLEOTIDE SEQUENCE [LARGE SCALE GENOMIC DNA]</scope>
    <source>
        <strain evidence="5 6">NBRC 101058</strain>
    </source>
</reference>
<keyword evidence="1 2" id="KW-0238">DNA-binding</keyword>
<keyword evidence="3" id="KW-0472">Membrane</keyword>